<sequence>MILADFFHTFINQLKSERIDHCVLRNYDGLPFENIGNDIDLLINKEHVDTAIDIILSINNITVTSLSKRPYVVSVFIYGIEWGENRHALQLDLVILLAWKGISYLSVNQVLKHSLYINNSDALLKKPAPFHEALISFFSSYLVGGWIKDKYQENVQKIFILEEQNVLRLLTAFLPLKKAEILIGAVINDDRNLLLSLLPSIRRYLIKAHLSDNLFRSARAIITHYSAEMVIRYTPFVIDTICFLGADGSGKSTVISAVANELQGTTKIIAHYHLKPTWGKQENSSHPVTNPHAKPARSALFSAGKIIFWLFTYWIDRFFHGHKNPTLKIWDRYYYDLLIDPKRYRYGAPMWFAKMIGTFVPEPDLIILLDAPAEVIYARKKEVPLEETVRQRKAYLAFAHSRKNCIIIDTNKPVEESVAEACKQILDYLERRTQKRLGRL</sequence>
<evidence type="ECO:0008006" key="3">
    <source>
        <dbReference type="Google" id="ProtNLM"/>
    </source>
</evidence>
<organism evidence="1 2">
    <name type="scientific">Desulfomarina profundi</name>
    <dbReference type="NCBI Taxonomy" id="2772557"/>
    <lineage>
        <taxon>Bacteria</taxon>
        <taxon>Pseudomonadati</taxon>
        <taxon>Thermodesulfobacteriota</taxon>
        <taxon>Desulfobulbia</taxon>
        <taxon>Desulfobulbales</taxon>
        <taxon>Desulfobulbaceae</taxon>
        <taxon>Desulfomarina</taxon>
    </lineage>
</organism>
<accession>A0A8D5FGC0</accession>
<dbReference type="KEGG" id="dbk:DGMP_07480"/>
<keyword evidence="2" id="KW-1185">Reference proteome</keyword>
<name>A0A8D5FGC0_9BACT</name>
<reference evidence="1" key="1">
    <citation type="submission" date="2020-09" db="EMBL/GenBank/DDBJ databases">
        <title>Desulfogranum mesoprofundum gen. nov., sp. nov., a novel mesophilic, sulfate-reducing chemolithoautotroph isolated from a deep-sea hydrothermal vent chimney in the Suiyo Seamount.</title>
        <authorList>
            <person name="Hashimoto Y."/>
            <person name="Nakagawa S."/>
        </authorList>
    </citation>
    <scope>NUCLEOTIDE SEQUENCE</scope>
    <source>
        <strain evidence="1">KT2</strain>
    </source>
</reference>
<dbReference type="AlphaFoldDB" id="A0A8D5FGC0"/>
<evidence type="ECO:0000313" key="2">
    <source>
        <dbReference type="Proteomes" id="UP000826725"/>
    </source>
</evidence>
<proteinExistence type="predicted"/>
<protein>
    <recommendedName>
        <fullName evidence="3">Thymidylate kinase-like domain-containing protein</fullName>
    </recommendedName>
</protein>
<dbReference type="RefSeq" id="WP_228856225.1">
    <property type="nucleotide sequence ID" value="NZ_AP024086.1"/>
</dbReference>
<gene>
    <name evidence="1" type="ORF">DGMP_07480</name>
</gene>
<evidence type="ECO:0000313" key="1">
    <source>
        <dbReference type="EMBL" id="BCL60055.1"/>
    </source>
</evidence>
<dbReference type="EMBL" id="AP024086">
    <property type="protein sequence ID" value="BCL60055.1"/>
    <property type="molecule type" value="Genomic_DNA"/>
</dbReference>
<dbReference type="Proteomes" id="UP000826725">
    <property type="component" value="Chromosome"/>
</dbReference>